<name>A0A7L6AYS3_9GAMM</name>
<reference evidence="2" key="1">
    <citation type="submission" date="2020-06" db="EMBL/GenBank/DDBJ databases">
        <title>Analysis procedures for assessing recovery of high quality, complete, closed genomes from Nanopore long read metagenome sequencing.</title>
        <authorList>
            <person name="Bessarab I."/>
            <person name="Arumugam K."/>
            <person name="Haryono M."/>
            <person name="Liu X."/>
            <person name="Roy S."/>
            <person name="Zuniga-Montanez R.E."/>
            <person name="Qiu G."/>
            <person name="Drautz-Moses D.I."/>
            <person name="Law Y.Y."/>
            <person name="Wuertz S."/>
            <person name="Lauro F.M."/>
            <person name="Huson D.H."/>
            <person name="Williams R.B."/>
        </authorList>
    </citation>
    <scope>NUCLEOTIDE SEQUENCE [LARGE SCALE GENOMIC DNA]</scope>
    <source>
        <strain evidence="2">SSD2</strain>
    </source>
</reference>
<dbReference type="EMBL" id="CP059265">
    <property type="protein sequence ID" value="QLQ34266.1"/>
    <property type="molecule type" value="Genomic_DNA"/>
</dbReference>
<sequence length="68" mass="7075">MELNKTIDKSAAKRGDTVIYTLSATNKGPNNATNIAVTDNLPAGVSYVNDNGLAVYGSQVYNHTTGSG</sequence>
<dbReference type="InterPro" id="IPR047589">
    <property type="entry name" value="DUF11_rpt"/>
</dbReference>
<dbReference type="Gene3D" id="2.60.40.3080">
    <property type="match status" value="1"/>
</dbReference>
<keyword evidence="3" id="KW-1185">Reference proteome</keyword>
<feature type="domain" description="DUF11" evidence="1">
    <location>
        <begin position="2"/>
        <end position="52"/>
    </location>
</feature>
<evidence type="ECO:0000313" key="3">
    <source>
        <dbReference type="Proteomes" id="UP000510621"/>
    </source>
</evidence>
<dbReference type="AlphaFoldDB" id="A0A7L6AYS3"/>
<dbReference type="Pfam" id="PF01345">
    <property type="entry name" value="DUF11"/>
    <property type="match status" value="1"/>
</dbReference>
<dbReference type="NCBIfam" id="TIGR01451">
    <property type="entry name" value="B_ant_repeat"/>
    <property type="match status" value="1"/>
</dbReference>
<organism evidence="2 3">
    <name type="scientific">Candidatus Thiothrix singaporensis</name>
    <dbReference type="NCBI Taxonomy" id="2799669"/>
    <lineage>
        <taxon>Bacteria</taxon>
        <taxon>Pseudomonadati</taxon>
        <taxon>Pseudomonadota</taxon>
        <taxon>Gammaproteobacteria</taxon>
        <taxon>Thiotrichales</taxon>
        <taxon>Thiotrichaceae</taxon>
        <taxon>Thiothrix</taxon>
    </lineage>
</organism>
<dbReference type="KEGG" id="this:HZT40_16855"/>
<gene>
    <name evidence="2" type="ORF">HZT40_16855</name>
</gene>
<accession>A0A7L6AYS3</accession>
<evidence type="ECO:0000259" key="1">
    <source>
        <dbReference type="Pfam" id="PF01345"/>
    </source>
</evidence>
<protein>
    <submittedName>
        <fullName evidence="2">DUF11 domain-containing protein</fullName>
    </submittedName>
</protein>
<dbReference type="InterPro" id="IPR001434">
    <property type="entry name" value="OmcB-like_DUF11"/>
</dbReference>
<evidence type="ECO:0000313" key="2">
    <source>
        <dbReference type="EMBL" id="QLQ34266.1"/>
    </source>
</evidence>
<proteinExistence type="predicted"/>
<dbReference type="Proteomes" id="UP000510621">
    <property type="component" value="Chromosome"/>
</dbReference>